<dbReference type="Gene3D" id="1.10.10.10">
    <property type="entry name" value="Winged helix-like DNA-binding domain superfamily/Winged helix DNA-binding domain"/>
    <property type="match status" value="1"/>
</dbReference>
<evidence type="ECO:0000259" key="4">
    <source>
        <dbReference type="PROSITE" id="PS51077"/>
    </source>
</evidence>
<dbReference type="PANTHER" id="PTHR30136">
    <property type="entry name" value="HELIX-TURN-HELIX TRANSCRIPTIONAL REGULATOR, ICLR FAMILY"/>
    <property type="match status" value="1"/>
</dbReference>
<dbReference type="RefSeq" id="WP_329410600.1">
    <property type="nucleotide sequence ID" value="NZ_CP109441.1"/>
</dbReference>
<evidence type="ECO:0000313" key="6">
    <source>
        <dbReference type="EMBL" id="WUV46668.1"/>
    </source>
</evidence>
<dbReference type="PANTHER" id="PTHR30136:SF24">
    <property type="entry name" value="HTH-TYPE TRANSCRIPTIONAL REPRESSOR ALLR"/>
    <property type="match status" value="1"/>
</dbReference>
<accession>A0ABZ1YUG4</accession>
<dbReference type="EMBL" id="CP109441">
    <property type="protein sequence ID" value="WUV46668.1"/>
    <property type="molecule type" value="Genomic_DNA"/>
</dbReference>
<dbReference type="PROSITE" id="PS51077">
    <property type="entry name" value="HTH_ICLR"/>
    <property type="match status" value="1"/>
</dbReference>
<dbReference type="InterPro" id="IPR029016">
    <property type="entry name" value="GAF-like_dom_sf"/>
</dbReference>
<dbReference type="Pfam" id="PF01614">
    <property type="entry name" value="IclR_C"/>
    <property type="match status" value="1"/>
</dbReference>
<evidence type="ECO:0000256" key="1">
    <source>
        <dbReference type="ARBA" id="ARBA00023015"/>
    </source>
</evidence>
<dbReference type="InterPro" id="IPR005471">
    <property type="entry name" value="Tscrpt_reg_IclR_N"/>
</dbReference>
<dbReference type="Pfam" id="PF09339">
    <property type="entry name" value="HTH_IclR"/>
    <property type="match status" value="1"/>
</dbReference>
<keyword evidence="2" id="KW-0238">DNA-binding</keyword>
<dbReference type="InterPro" id="IPR014757">
    <property type="entry name" value="Tscrpt_reg_IclR_C"/>
</dbReference>
<protein>
    <submittedName>
        <fullName evidence="6">IclR family transcriptional regulator</fullName>
    </submittedName>
</protein>
<dbReference type="InterPro" id="IPR050707">
    <property type="entry name" value="HTH_MetabolicPath_Reg"/>
</dbReference>
<dbReference type="SUPFAM" id="SSF46785">
    <property type="entry name" value="Winged helix' DNA-binding domain"/>
    <property type="match status" value="1"/>
</dbReference>
<evidence type="ECO:0000259" key="5">
    <source>
        <dbReference type="PROSITE" id="PS51078"/>
    </source>
</evidence>
<sequence length="261" mass="27600">MMTLTAAAPTRYEQTFGNVSSIAKAARVLRALAATGGRDTGVTQIAVASELPKSTTHRILNELINEGLVAHTGSKYQLGPGWFLLQGALSSSEWMSLVARAQTPLARLFERTGATVHLAVLHDEQVLYLEKLTAAGGTVVPTRVGSRMPATCTAVGKALLAHNTDVLRSVLAKPLPVSARGSITAPGLLLRQLDQIRQDGVAFEREESHAGVHCVAAPIFQDGRVVAAVSVTRVGGQGLEPTDADGARTTASEIECWLENF</sequence>
<dbReference type="SMART" id="SM00346">
    <property type="entry name" value="HTH_ICLR"/>
    <property type="match status" value="1"/>
</dbReference>
<keyword evidence="1" id="KW-0805">Transcription regulation</keyword>
<dbReference type="Proteomes" id="UP001432062">
    <property type="component" value="Chromosome"/>
</dbReference>
<feature type="domain" description="IclR-ED" evidence="5">
    <location>
        <begin position="83"/>
        <end position="260"/>
    </location>
</feature>
<reference evidence="6" key="1">
    <citation type="submission" date="2022-10" db="EMBL/GenBank/DDBJ databases">
        <title>The complete genomes of actinobacterial strains from the NBC collection.</title>
        <authorList>
            <person name="Joergensen T.S."/>
            <person name="Alvarez Arevalo M."/>
            <person name="Sterndorff E.B."/>
            <person name="Faurdal D."/>
            <person name="Vuksanovic O."/>
            <person name="Mourched A.-S."/>
            <person name="Charusanti P."/>
            <person name="Shaw S."/>
            <person name="Blin K."/>
            <person name="Weber T."/>
        </authorList>
    </citation>
    <scope>NUCLEOTIDE SEQUENCE</scope>
    <source>
        <strain evidence="6">NBC_01482</strain>
    </source>
</reference>
<dbReference type="SUPFAM" id="SSF55781">
    <property type="entry name" value="GAF domain-like"/>
    <property type="match status" value="1"/>
</dbReference>
<organism evidence="6 7">
    <name type="scientific">Nocardia vinacea</name>
    <dbReference type="NCBI Taxonomy" id="96468"/>
    <lineage>
        <taxon>Bacteria</taxon>
        <taxon>Bacillati</taxon>
        <taxon>Actinomycetota</taxon>
        <taxon>Actinomycetes</taxon>
        <taxon>Mycobacteriales</taxon>
        <taxon>Nocardiaceae</taxon>
        <taxon>Nocardia</taxon>
    </lineage>
</organism>
<proteinExistence type="predicted"/>
<evidence type="ECO:0000313" key="7">
    <source>
        <dbReference type="Proteomes" id="UP001432062"/>
    </source>
</evidence>
<keyword evidence="7" id="KW-1185">Reference proteome</keyword>
<dbReference type="InterPro" id="IPR036388">
    <property type="entry name" value="WH-like_DNA-bd_sf"/>
</dbReference>
<dbReference type="InterPro" id="IPR036390">
    <property type="entry name" value="WH_DNA-bd_sf"/>
</dbReference>
<feature type="domain" description="HTH iclR-type" evidence="4">
    <location>
        <begin position="19"/>
        <end position="80"/>
    </location>
</feature>
<dbReference type="PROSITE" id="PS51078">
    <property type="entry name" value="ICLR_ED"/>
    <property type="match status" value="1"/>
</dbReference>
<evidence type="ECO:0000256" key="3">
    <source>
        <dbReference type="ARBA" id="ARBA00023163"/>
    </source>
</evidence>
<name>A0ABZ1YUG4_9NOCA</name>
<gene>
    <name evidence="6" type="ORF">OG563_47890</name>
</gene>
<dbReference type="Gene3D" id="3.30.450.40">
    <property type="match status" value="1"/>
</dbReference>
<evidence type="ECO:0000256" key="2">
    <source>
        <dbReference type="ARBA" id="ARBA00023125"/>
    </source>
</evidence>
<keyword evidence="3" id="KW-0804">Transcription</keyword>